<evidence type="ECO:0000313" key="4">
    <source>
        <dbReference type="EMBL" id="SHI87604.1"/>
    </source>
</evidence>
<dbReference type="Proteomes" id="UP000184396">
    <property type="component" value="Unassembled WGS sequence"/>
</dbReference>
<dbReference type="OrthoDB" id="8981767at2"/>
<feature type="domain" description="Secretion system C-terminal sorting" evidence="3">
    <location>
        <begin position="180"/>
        <end position="244"/>
    </location>
</feature>
<name>A0A1M6EQ59_9FLAO</name>
<protein>
    <submittedName>
        <fullName evidence="4">Por secretion system C-terminal sorting domain-containing protein</fullName>
    </submittedName>
</protein>
<keyword evidence="5" id="KW-1185">Reference proteome</keyword>
<dbReference type="EMBL" id="FQYK01000004">
    <property type="protein sequence ID" value="SHI87604.1"/>
    <property type="molecule type" value="Genomic_DNA"/>
</dbReference>
<reference evidence="4 5" key="1">
    <citation type="submission" date="2016-11" db="EMBL/GenBank/DDBJ databases">
        <authorList>
            <person name="Jaros S."/>
            <person name="Januszkiewicz K."/>
            <person name="Wedrychowicz H."/>
        </authorList>
    </citation>
    <scope>NUCLEOTIDE SEQUENCE [LARGE SCALE GENOMIC DNA]</scope>
    <source>
        <strain evidence="4 5">CGMCC 1.12213</strain>
    </source>
</reference>
<sequence length="246" mass="26150">MIKKITFIIAFFIIATLKAQTTFDWDATTAAPIDNGDNVTQTIDGITTTFTIAGFNSVGVASGAAQDGSTGNVISSSIDSSEPSTPSTDLVFSFSEAVDITSIIAVTGPPITLTFTPTGGSNSAVVQTGYSGGTVNLNWTGVTSFIVTGSNAQFVIGFDDLIVSSTTLSANKFALQDVHVYPNPVNDLLYIDKAENIMSARVYNSLGQLVSETNDNKIDFRKFKSGVYILQINTDKESITKRIIKK</sequence>
<dbReference type="RefSeq" id="WP_019386383.1">
    <property type="nucleotide sequence ID" value="NZ_ALIH01000002.1"/>
</dbReference>
<keyword evidence="1 2" id="KW-0732">Signal</keyword>
<feature type="signal peptide" evidence="2">
    <location>
        <begin position="1"/>
        <end position="19"/>
    </location>
</feature>
<evidence type="ECO:0000256" key="1">
    <source>
        <dbReference type="ARBA" id="ARBA00022729"/>
    </source>
</evidence>
<evidence type="ECO:0000313" key="5">
    <source>
        <dbReference type="Proteomes" id="UP000184396"/>
    </source>
</evidence>
<proteinExistence type="predicted"/>
<evidence type="ECO:0000256" key="2">
    <source>
        <dbReference type="SAM" id="SignalP"/>
    </source>
</evidence>
<feature type="chain" id="PRO_5009917164" evidence="2">
    <location>
        <begin position="20"/>
        <end position="246"/>
    </location>
</feature>
<gene>
    <name evidence="4" type="ORF">SAMN05216261_2099</name>
</gene>
<evidence type="ECO:0000259" key="3">
    <source>
        <dbReference type="Pfam" id="PF18962"/>
    </source>
</evidence>
<organism evidence="4 5">
    <name type="scientific">Algibacter luteus</name>
    <dbReference type="NCBI Taxonomy" id="1178825"/>
    <lineage>
        <taxon>Bacteria</taxon>
        <taxon>Pseudomonadati</taxon>
        <taxon>Bacteroidota</taxon>
        <taxon>Flavobacteriia</taxon>
        <taxon>Flavobacteriales</taxon>
        <taxon>Flavobacteriaceae</taxon>
        <taxon>Algibacter</taxon>
    </lineage>
</organism>
<dbReference type="NCBIfam" id="TIGR04183">
    <property type="entry name" value="Por_Secre_tail"/>
    <property type="match status" value="1"/>
</dbReference>
<dbReference type="Pfam" id="PF18962">
    <property type="entry name" value="Por_Secre_tail"/>
    <property type="match status" value="1"/>
</dbReference>
<dbReference type="eggNOG" id="COG2911">
    <property type="taxonomic scope" value="Bacteria"/>
</dbReference>
<dbReference type="InterPro" id="IPR026444">
    <property type="entry name" value="Secre_tail"/>
</dbReference>
<dbReference type="STRING" id="1178825.SAMN05216261_2099"/>
<accession>A0A1M6EQ59</accession>
<dbReference type="AlphaFoldDB" id="A0A1M6EQ59"/>